<evidence type="ECO:0000256" key="1">
    <source>
        <dbReference type="SAM" id="SignalP"/>
    </source>
</evidence>
<evidence type="ECO:0000313" key="3">
    <source>
        <dbReference type="Proteomes" id="UP000824927"/>
    </source>
</evidence>
<proteinExistence type="predicted"/>
<evidence type="ECO:0000313" key="2">
    <source>
        <dbReference type="EMBL" id="MBY6216845.1"/>
    </source>
</evidence>
<sequence>MSKQLSLSATLAVLSMSIFALSTSFAGMGQSDAERSARVNHAAVFDISIAQ</sequence>
<organism evidence="2 3">
    <name type="scientific">Qipengyuania aquimaris</name>
    <dbReference type="NCBI Taxonomy" id="255984"/>
    <lineage>
        <taxon>Bacteria</taxon>
        <taxon>Pseudomonadati</taxon>
        <taxon>Pseudomonadota</taxon>
        <taxon>Alphaproteobacteria</taxon>
        <taxon>Sphingomonadales</taxon>
        <taxon>Erythrobacteraceae</taxon>
        <taxon>Qipengyuania</taxon>
    </lineage>
</organism>
<gene>
    <name evidence="2" type="ORF">KUV31_00645</name>
</gene>
<dbReference type="RefSeq" id="WP_221427653.1">
    <property type="nucleotide sequence ID" value="NZ_JAHVJJ010000001.1"/>
</dbReference>
<comment type="caution">
    <text evidence="2">The sequence shown here is derived from an EMBL/GenBank/DDBJ whole genome shotgun (WGS) entry which is preliminary data.</text>
</comment>
<dbReference type="EMBL" id="JAHVKP010000001">
    <property type="protein sequence ID" value="MBY6216845.1"/>
    <property type="molecule type" value="Genomic_DNA"/>
</dbReference>
<keyword evidence="1" id="KW-0732">Signal</keyword>
<protein>
    <submittedName>
        <fullName evidence="2">Uncharacterized protein</fullName>
    </submittedName>
</protein>
<reference evidence="2" key="1">
    <citation type="submission" date="2021-06" db="EMBL/GenBank/DDBJ databases">
        <title>50 bacteria genomes isolated from Dapeng, Shenzhen, China.</title>
        <authorList>
            <person name="Zheng W."/>
            <person name="Yu S."/>
            <person name="Huang Y."/>
        </authorList>
    </citation>
    <scope>NUCLEOTIDE SEQUENCE</scope>
    <source>
        <strain evidence="2">DP4N28-2</strain>
    </source>
</reference>
<feature type="chain" id="PRO_5040170370" evidence="1">
    <location>
        <begin position="27"/>
        <end position="51"/>
    </location>
</feature>
<dbReference type="AlphaFoldDB" id="A0A9Q3RYG8"/>
<dbReference type="Proteomes" id="UP000824927">
    <property type="component" value="Unassembled WGS sequence"/>
</dbReference>
<feature type="signal peptide" evidence="1">
    <location>
        <begin position="1"/>
        <end position="26"/>
    </location>
</feature>
<accession>A0A9Q3RYG8</accession>
<name>A0A9Q3RYG8_9SPHN</name>